<reference evidence="3 4" key="1">
    <citation type="submission" date="2019-12" db="EMBL/GenBank/DDBJ databases">
        <title>Rhizobium genotypes associated with high levels of biological nitrogen fixation by grain legumes in a temperate-maritime cropping system.</title>
        <authorList>
            <person name="Maluk M."/>
            <person name="Francesc Ferrando Molina F."/>
            <person name="Lopez Del Egido L."/>
            <person name="Lafos M."/>
            <person name="Langarica-Fuentes A."/>
            <person name="Gebre Yohannes G."/>
            <person name="Young M.W."/>
            <person name="Martin P."/>
            <person name="Gantlett R."/>
            <person name="Kenicer G."/>
            <person name="Hawes C."/>
            <person name="Begg G.S."/>
            <person name="Quilliam R.S."/>
            <person name="Squire G.R."/>
            <person name="Poole P.S."/>
            <person name="Young P.W."/>
            <person name="Iannetta P.M."/>
            <person name="James E.K."/>
        </authorList>
    </citation>
    <scope>NUCLEOTIDE SEQUENCE [LARGE SCALE GENOMIC DNA]</scope>
    <source>
        <strain evidence="3 4">JHI54</strain>
    </source>
</reference>
<feature type="domain" description="Ketoreductase" evidence="2">
    <location>
        <begin position="6"/>
        <end position="185"/>
    </location>
</feature>
<dbReference type="PANTHER" id="PTHR43943">
    <property type="entry name" value="DEHYDROGENASE/REDUCTASE (SDR FAMILY) MEMBER 4"/>
    <property type="match status" value="1"/>
</dbReference>
<dbReference type="RefSeq" id="WP_164047819.1">
    <property type="nucleotide sequence ID" value="NZ_WUFV01000012.1"/>
</dbReference>
<dbReference type="AlphaFoldDB" id="A0A7K3VIX2"/>
<protein>
    <submittedName>
        <fullName evidence="3">SDR family oxidoreductase</fullName>
    </submittedName>
</protein>
<dbReference type="SUPFAM" id="SSF51735">
    <property type="entry name" value="NAD(P)-binding Rossmann-fold domains"/>
    <property type="match status" value="1"/>
</dbReference>
<dbReference type="EMBL" id="WUFV01000012">
    <property type="protein sequence ID" value="NEK17116.1"/>
    <property type="molecule type" value="Genomic_DNA"/>
</dbReference>
<comment type="similarity">
    <text evidence="1">Belongs to the short-chain dehydrogenases/reductases (SDR) family.</text>
</comment>
<evidence type="ECO:0000313" key="4">
    <source>
        <dbReference type="Proteomes" id="UP000471705"/>
    </source>
</evidence>
<dbReference type="InterPro" id="IPR036291">
    <property type="entry name" value="NAD(P)-bd_dom_sf"/>
</dbReference>
<comment type="caution">
    <text evidence="3">The sequence shown here is derived from an EMBL/GenBank/DDBJ whole genome shotgun (WGS) entry which is preliminary data.</text>
</comment>
<dbReference type="CDD" id="cd05233">
    <property type="entry name" value="SDR_c"/>
    <property type="match status" value="1"/>
</dbReference>
<dbReference type="Gene3D" id="3.40.50.720">
    <property type="entry name" value="NAD(P)-binding Rossmann-like Domain"/>
    <property type="match status" value="1"/>
</dbReference>
<dbReference type="FunFam" id="3.40.50.720:FF:000084">
    <property type="entry name" value="Short-chain dehydrogenase reductase"/>
    <property type="match status" value="1"/>
</dbReference>
<dbReference type="PRINTS" id="PR00081">
    <property type="entry name" value="GDHRDH"/>
</dbReference>
<dbReference type="SMART" id="SM00822">
    <property type="entry name" value="PKS_KR"/>
    <property type="match status" value="1"/>
</dbReference>
<dbReference type="Pfam" id="PF13561">
    <property type="entry name" value="adh_short_C2"/>
    <property type="match status" value="1"/>
</dbReference>
<dbReference type="PANTHER" id="PTHR43943:SF2">
    <property type="entry name" value="DEHYDROGENASE_REDUCTASE 4"/>
    <property type="match status" value="1"/>
</dbReference>
<gene>
    <name evidence="3" type="ORF">GR257_19930</name>
</gene>
<dbReference type="InterPro" id="IPR002347">
    <property type="entry name" value="SDR_fam"/>
</dbReference>
<evidence type="ECO:0000259" key="2">
    <source>
        <dbReference type="SMART" id="SM00822"/>
    </source>
</evidence>
<dbReference type="Proteomes" id="UP000471705">
    <property type="component" value="Unassembled WGS sequence"/>
</dbReference>
<proteinExistence type="inferred from homology"/>
<organism evidence="3 4">
    <name type="scientific">Rhizobium leguminosarum</name>
    <dbReference type="NCBI Taxonomy" id="384"/>
    <lineage>
        <taxon>Bacteria</taxon>
        <taxon>Pseudomonadati</taxon>
        <taxon>Pseudomonadota</taxon>
        <taxon>Alphaproteobacteria</taxon>
        <taxon>Hyphomicrobiales</taxon>
        <taxon>Rhizobiaceae</taxon>
        <taxon>Rhizobium/Agrobacterium group</taxon>
        <taxon>Rhizobium</taxon>
    </lineage>
</organism>
<evidence type="ECO:0000313" key="3">
    <source>
        <dbReference type="EMBL" id="NEK17116.1"/>
    </source>
</evidence>
<sequence>MSYEGKVALVTGGSSGIGLGIAKELASLGAKVIITGRQDAKLDAAVKEIGGATKGIKADVSDLEDLDTLYADIKAEYATLDILVANAGFGILAPLGAITEEQYDSVFDTNLKGVIFTVQKALPLMASGSAVVLIGSTASIQPGGSMSVYGATKAGLRNLARSWIEDIRGTGIRINVVSPGPIKTQSLHDYFPDDKREEIMAYLETRSTVGRLGKPEDIAKAVAFLASEDAGYINGVELIVDGGASQV</sequence>
<evidence type="ECO:0000256" key="1">
    <source>
        <dbReference type="ARBA" id="ARBA00006484"/>
    </source>
</evidence>
<accession>A0A7K3VIX2</accession>
<dbReference type="InterPro" id="IPR057326">
    <property type="entry name" value="KR_dom"/>
</dbReference>
<name>A0A7K3VIX2_RHILE</name>